<dbReference type="CDD" id="cd06782">
    <property type="entry name" value="cpPDZ_CPP-like"/>
    <property type="match status" value="1"/>
</dbReference>
<accession>A0A5A9XM21</accession>
<evidence type="ECO:0000313" key="3">
    <source>
        <dbReference type="EMBL" id="KAA0894146.1"/>
    </source>
</evidence>
<dbReference type="Gene3D" id="2.30.42.10">
    <property type="match status" value="1"/>
</dbReference>
<dbReference type="PANTHER" id="PTHR32060:SF30">
    <property type="entry name" value="CARBOXY-TERMINAL PROCESSING PROTEASE CTPA"/>
    <property type="match status" value="1"/>
</dbReference>
<dbReference type="InterPro" id="IPR041489">
    <property type="entry name" value="PDZ_6"/>
</dbReference>
<dbReference type="SUPFAM" id="SSF50156">
    <property type="entry name" value="PDZ domain-like"/>
    <property type="match status" value="1"/>
</dbReference>
<keyword evidence="4" id="KW-1185">Reference proteome</keyword>
<dbReference type="Pfam" id="PF17820">
    <property type="entry name" value="PDZ_6"/>
    <property type="match status" value="1"/>
</dbReference>
<evidence type="ECO:0000259" key="2">
    <source>
        <dbReference type="PROSITE" id="PS50106"/>
    </source>
</evidence>
<evidence type="ECO:0000313" key="4">
    <source>
        <dbReference type="Proteomes" id="UP000324298"/>
    </source>
</evidence>
<dbReference type="OrthoDB" id="5432452at2"/>
<feature type="chain" id="PRO_5022799158" evidence="1">
    <location>
        <begin position="20"/>
        <end position="122"/>
    </location>
</feature>
<comment type="caution">
    <text evidence="3">The sequence shown here is derived from an EMBL/GenBank/DDBJ whole genome shotgun (WGS) entry which is preliminary data.</text>
</comment>
<protein>
    <submittedName>
        <fullName evidence="3">PDZ domain-containing protein</fullName>
    </submittedName>
</protein>
<reference evidence="3 4" key="1">
    <citation type="submission" date="2019-04" db="EMBL/GenBank/DDBJ databases">
        <title>Geobacter ruber sp. nov., ferric-reducing bacteria isolated from paddy soil.</title>
        <authorList>
            <person name="Xu Z."/>
            <person name="Masuda Y."/>
            <person name="Itoh H."/>
            <person name="Senoo K."/>
        </authorList>
    </citation>
    <scope>NUCLEOTIDE SEQUENCE [LARGE SCALE GENOMIC DNA]</scope>
    <source>
        <strain evidence="3 4">Red88</strain>
    </source>
</reference>
<dbReference type="EMBL" id="SRSD01000002">
    <property type="protein sequence ID" value="KAA0894146.1"/>
    <property type="molecule type" value="Genomic_DNA"/>
</dbReference>
<feature type="signal peptide" evidence="1">
    <location>
        <begin position="1"/>
        <end position="19"/>
    </location>
</feature>
<organism evidence="3 4">
    <name type="scientific">Oryzomonas rubra</name>
    <dbReference type="NCBI Taxonomy" id="2509454"/>
    <lineage>
        <taxon>Bacteria</taxon>
        <taxon>Pseudomonadati</taxon>
        <taxon>Thermodesulfobacteriota</taxon>
        <taxon>Desulfuromonadia</taxon>
        <taxon>Geobacterales</taxon>
        <taxon>Geobacteraceae</taxon>
        <taxon>Oryzomonas</taxon>
    </lineage>
</organism>
<dbReference type="Proteomes" id="UP000324298">
    <property type="component" value="Unassembled WGS sequence"/>
</dbReference>
<dbReference type="GO" id="GO:0030288">
    <property type="term" value="C:outer membrane-bounded periplasmic space"/>
    <property type="evidence" value="ECO:0007669"/>
    <property type="project" value="TreeGrafter"/>
</dbReference>
<dbReference type="SMART" id="SM00228">
    <property type="entry name" value="PDZ"/>
    <property type="match status" value="1"/>
</dbReference>
<sequence length="122" mass="12961">MKTVLLILFVALTALTAFAANGEKNFGGVGIDGVAAPDGQITVRQLVAGGPAHVAGIKAGDVITHIDGKPTRGSDFRQMVHKRLRGRAGTPVVLKVRREGVEKPLTFTLQRQQLVITAPKEK</sequence>
<dbReference type="RefSeq" id="WP_149306303.1">
    <property type="nucleotide sequence ID" value="NZ_SRSD01000002.1"/>
</dbReference>
<dbReference type="PANTHER" id="PTHR32060">
    <property type="entry name" value="TAIL-SPECIFIC PROTEASE"/>
    <property type="match status" value="1"/>
</dbReference>
<feature type="domain" description="PDZ" evidence="2">
    <location>
        <begin position="27"/>
        <end position="80"/>
    </location>
</feature>
<dbReference type="InterPro" id="IPR036034">
    <property type="entry name" value="PDZ_sf"/>
</dbReference>
<dbReference type="InterPro" id="IPR001478">
    <property type="entry name" value="PDZ"/>
</dbReference>
<name>A0A5A9XM21_9BACT</name>
<dbReference type="AlphaFoldDB" id="A0A5A9XM21"/>
<dbReference type="GO" id="GO:0007165">
    <property type="term" value="P:signal transduction"/>
    <property type="evidence" value="ECO:0007669"/>
    <property type="project" value="TreeGrafter"/>
</dbReference>
<dbReference type="GO" id="GO:0004175">
    <property type="term" value="F:endopeptidase activity"/>
    <property type="evidence" value="ECO:0007669"/>
    <property type="project" value="TreeGrafter"/>
</dbReference>
<evidence type="ECO:0000256" key="1">
    <source>
        <dbReference type="SAM" id="SignalP"/>
    </source>
</evidence>
<keyword evidence="1" id="KW-0732">Signal</keyword>
<proteinExistence type="predicted"/>
<gene>
    <name evidence="3" type="ORF">ET418_04095</name>
</gene>
<dbReference type="PROSITE" id="PS50106">
    <property type="entry name" value="PDZ"/>
    <property type="match status" value="1"/>
</dbReference>